<evidence type="ECO:0000259" key="1">
    <source>
        <dbReference type="SMART" id="SM00782"/>
    </source>
</evidence>
<comment type="caution">
    <text evidence="2">The sequence shown here is derived from an EMBL/GenBank/DDBJ whole genome shotgun (WGS) entry which is preliminary data.</text>
</comment>
<reference evidence="2 3" key="1">
    <citation type="submission" date="2022-10" db="EMBL/GenBank/DDBJ databases">
        <title>Sinirhodobacter sp. nov., isolated from ocean surface sediments.</title>
        <authorList>
            <person name="He W."/>
            <person name="Wang L."/>
            <person name="Zhang D.-F."/>
        </authorList>
    </citation>
    <scope>NUCLEOTIDE SEQUENCE [LARGE SCALE GENOMIC DNA]</scope>
    <source>
        <strain evidence="2 3">WL0115</strain>
    </source>
</reference>
<dbReference type="SUPFAM" id="SSF82057">
    <property type="entry name" value="Prokaryotic SH3-related domain"/>
    <property type="match status" value="1"/>
</dbReference>
<protein>
    <submittedName>
        <fullName evidence="2">PhnA domain-containing protein</fullName>
    </submittedName>
</protein>
<proteinExistence type="predicted"/>
<name>A0ABT3A2Y8_9RHOB</name>
<evidence type="ECO:0000313" key="3">
    <source>
        <dbReference type="Proteomes" id="UP001526166"/>
    </source>
</evidence>
<dbReference type="RefSeq" id="WP_263848451.1">
    <property type="nucleotide sequence ID" value="NZ_JAOWKW010000013.1"/>
</dbReference>
<accession>A0ABT3A2Y8</accession>
<dbReference type="InterPro" id="IPR013988">
    <property type="entry name" value="YjdM_C"/>
</dbReference>
<organism evidence="2 3">
    <name type="scientific">Sedimentimonas flavescens</name>
    <dbReference type="NCBI Taxonomy" id="2851012"/>
    <lineage>
        <taxon>Bacteria</taxon>
        <taxon>Pseudomonadati</taxon>
        <taxon>Pseudomonadota</taxon>
        <taxon>Alphaproteobacteria</taxon>
        <taxon>Rhodobacterales</taxon>
        <taxon>Rhodobacter group</taxon>
        <taxon>Sedimentimonas</taxon>
    </lineage>
</organism>
<dbReference type="SMART" id="SM00782">
    <property type="entry name" value="PhnA_Zn_Ribbon"/>
    <property type="match status" value="1"/>
</dbReference>
<gene>
    <name evidence="2" type="ORF">OE699_14580</name>
</gene>
<evidence type="ECO:0000313" key="2">
    <source>
        <dbReference type="EMBL" id="MCV2880074.1"/>
    </source>
</evidence>
<dbReference type="InterPro" id="IPR013991">
    <property type="entry name" value="PhnaA_N_proteobac"/>
</dbReference>
<keyword evidence="3" id="KW-1185">Reference proteome</keyword>
<dbReference type="EMBL" id="JAOWKW010000013">
    <property type="protein sequence ID" value="MCV2880074.1"/>
    <property type="molecule type" value="Genomic_DNA"/>
</dbReference>
<feature type="domain" description="PhnA protein N-terminal proteobacterial" evidence="1">
    <location>
        <begin position="6"/>
        <end position="47"/>
    </location>
</feature>
<dbReference type="Gene3D" id="2.30.30.40">
    <property type="entry name" value="SH3 Domains"/>
    <property type="match status" value="1"/>
</dbReference>
<sequence length="177" mass="18671">MALIDDLMARSGAVCEFCGAAEDLAAEPLAGTEEHVLLCAICRSEDAPEAHWRCLEGAAWSAEPTVQAAVWRKLGQVDAAWAAEAREGMALEGDALAWAQAGQVMPGVEHRDSNGALLASGDTVTLIKDLPVKGAGFTAKRGTAVRGISLVADNPAHIEGRVEGQRIVILTEFVKKR</sequence>
<dbReference type="Pfam" id="PF03831">
    <property type="entry name" value="YjdM"/>
    <property type="match status" value="1"/>
</dbReference>
<dbReference type="Proteomes" id="UP001526166">
    <property type="component" value="Unassembled WGS sequence"/>
</dbReference>